<reference evidence="1" key="1">
    <citation type="journal article" date="2014" name="Front. Microbiol.">
        <title>High frequency of phylogenetically diverse reductive dehalogenase-homologous genes in deep subseafloor sedimentary metagenomes.</title>
        <authorList>
            <person name="Kawai M."/>
            <person name="Futagami T."/>
            <person name="Toyoda A."/>
            <person name="Takaki Y."/>
            <person name="Nishi S."/>
            <person name="Hori S."/>
            <person name="Arai W."/>
            <person name="Tsubouchi T."/>
            <person name="Morono Y."/>
            <person name="Uchiyama I."/>
            <person name="Ito T."/>
            <person name="Fujiyama A."/>
            <person name="Inagaki F."/>
            <person name="Takami H."/>
        </authorList>
    </citation>
    <scope>NUCLEOTIDE SEQUENCE</scope>
    <source>
        <strain evidence="1">Expedition CK06-06</strain>
    </source>
</reference>
<evidence type="ECO:0000313" key="1">
    <source>
        <dbReference type="EMBL" id="GAH63396.1"/>
    </source>
</evidence>
<proteinExistence type="predicted"/>
<protein>
    <submittedName>
        <fullName evidence="1">Uncharacterized protein</fullName>
    </submittedName>
</protein>
<comment type="caution">
    <text evidence="1">The sequence shown here is derived from an EMBL/GenBank/DDBJ whole genome shotgun (WGS) entry which is preliminary data.</text>
</comment>
<accession>X1GZP7</accession>
<dbReference type="AlphaFoldDB" id="X1GZP7"/>
<sequence length="68" mass="7371">MLEFVGYKRFFRSPTERTPAKMTMISLDSDLASEVVADKPGSGAAMEKVPGSLSAFSSIEMLISFSYG</sequence>
<gene>
    <name evidence="1" type="ORF">S03H2_46372</name>
</gene>
<name>X1GZP7_9ZZZZ</name>
<dbReference type="EMBL" id="BARU01029106">
    <property type="protein sequence ID" value="GAH63396.1"/>
    <property type="molecule type" value="Genomic_DNA"/>
</dbReference>
<organism evidence="1">
    <name type="scientific">marine sediment metagenome</name>
    <dbReference type="NCBI Taxonomy" id="412755"/>
    <lineage>
        <taxon>unclassified sequences</taxon>
        <taxon>metagenomes</taxon>
        <taxon>ecological metagenomes</taxon>
    </lineage>
</organism>